<gene>
    <name evidence="1" type="ORF">BCR43DRAFT_487841</name>
</gene>
<dbReference type="InParanoid" id="A0A1X2HHN8"/>
<dbReference type="AlphaFoldDB" id="A0A1X2HHN8"/>
<reference evidence="1 2" key="1">
    <citation type="submission" date="2016-07" db="EMBL/GenBank/DDBJ databases">
        <title>Pervasive Adenine N6-methylation of Active Genes in Fungi.</title>
        <authorList>
            <consortium name="DOE Joint Genome Institute"/>
            <person name="Mondo S.J."/>
            <person name="Dannebaum R.O."/>
            <person name="Kuo R.C."/>
            <person name="Labutti K."/>
            <person name="Haridas S."/>
            <person name="Kuo A."/>
            <person name="Salamov A."/>
            <person name="Ahrendt S.R."/>
            <person name="Lipzen A."/>
            <person name="Sullivan W."/>
            <person name="Andreopoulos W.B."/>
            <person name="Clum A."/>
            <person name="Lindquist E."/>
            <person name="Daum C."/>
            <person name="Ramamoorthy G.K."/>
            <person name="Gryganskyi A."/>
            <person name="Culley D."/>
            <person name="Magnuson J.K."/>
            <person name="James T.Y."/>
            <person name="O'Malley M.A."/>
            <person name="Stajich J.E."/>
            <person name="Spatafora J.W."/>
            <person name="Visel A."/>
            <person name="Grigoriev I.V."/>
        </authorList>
    </citation>
    <scope>NUCLEOTIDE SEQUENCE [LARGE SCALE GENOMIC DNA]</scope>
    <source>
        <strain evidence="1 2">NRRL 2496</strain>
    </source>
</reference>
<protein>
    <submittedName>
        <fullName evidence="1">Uncharacterized protein</fullName>
    </submittedName>
</protein>
<dbReference type="Proteomes" id="UP000242180">
    <property type="component" value="Unassembled WGS sequence"/>
</dbReference>
<evidence type="ECO:0000313" key="2">
    <source>
        <dbReference type="Proteomes" id="UP000242180"/>
    </source>
</evidence>
<sequence length="72" mass="8305">MAHGNFLTLHFCFPMELTLSLSRPRFGLSKGFLVSSLCHHWSGQWIQWPCSLSFWTLLPTIAAPLSCYYLRT</sequence>
<name>A0A1X2HHN8_SYNRA</name>
<organism evidence="1 2">
    <name type="scientific">Syncephalastrum racemosum</name>
    <name type="common">Filamentous fungus</name>
    <dbReference type="NCBI Taxonomy" id="13706"/>
    <lineage>
        <taxon>Eukaryota</taxon>
        <taxon>Fungi</taxon>
        <taxon>Fungi incertae sedis</taxon>
        <taxon>Mucoromycota</taxon>
        <taxon>Mucoromycotina</taxon>
        <taxon>Mucoromycetes</taxon>
        <taxon>Mucorales</taxon>
        <taxon>Syncephalastraceae</taxon>
        <taxon>Syncephalastrum</taxon>
    </lineage>
</organism>
<comment type="caution">
    <text evidence="1">The sequence shown here is derived from an EMBL/GenBank/DDBJ whole genome shotgun (WGS) entry which is preliminary data.</text>
</comment>
<accession>A0A1X2HHN8</accession>
<evidence type="ECO:0000313" key="1">
    <source>
        <dbReference type="EMBL" id="ORY98615.1"/>
    </source>
</evidence>
<keyword evidence="2" id="KW-1185">Reference proteome</keyword>
<proteinExistence type="predicted"/>
<dbReference type="EMBL" id="MCGN01000003">
    <property type="protein sequence ID" value="ORY98615.1"/>
    <property type="molecule type" value="Genomic_DNA"/>
</dbReference>